<evidence type="ECO:0000313" key="3">
    <source>
        <dbReference type="Proteomes" id="UP001519325"/>
    </source>
</evidence>
<gene>
    <name evidence="2" type="ORF">BJ987_003385</name>
</gene>
<dbReference type="SMART" id="SM00382">
    <property type="entry name" value="AAA"/>
    <property type="match status" value="1"/>
</dbReference>
<dbReference type="SUPFAM" id="SSF52540">
    <property type="entry name" value="P-loop containing nucleoside triphosphate hydrolases"/>
    <property type="match status" value="1"/>
</dbReference>
<dbReference type="Pfam" id="PF13304">
    <property type="entry name" value="AAA_21"/>
    <property type="match status" value="1"/>
</dbReference>
<dbReference type="Proteomes" id="UP001519325">
    <property type="component" value="Unassembled WGS sequence"/>
</dbReference>
<keyword evidence="2" id="KW-0547">Nucleotide-binding</keyword>
<dbReference type="InterPro" id="IPR027417">
    <property type="entry name" value="P-loop_NTPase"/>
</dbReference>
<organism evidence="2 3">
    <name type="scientific">Nocardia goodfellowii</name>
    <dbReference type="NCBI Taxonomy" id="882446"/>
    <lineage>
        <taxon>Bacteria</taxon>
        <taxon>Bacillati</taxon>
        <taxon>Actinomycetota</taxon>
        <taxon>Actinomycetes</taxon>
        <taxon>Mycobacteriales</taxon>
        <taxon>Nocardiaceae</taxon>
        <taxon>Nocardia</taxon>
    </lineage>
</organism>
<dbReference type="RefSeq" id="WP_209890670.1">
    <property type="nucleotide sequence ID" value="NZ_JAGGMR010000001.1"/>
</dbReference>
<keyword evidence="2" id="KW-0067">ATP-binding</keyword>
<dbReference type="InterPro" id="IPR003593">
    <property type="entry name" value="AAA+_ATPase"/>
</dbReference>
<dbReference type="CDD" id="cd00267">
    <property type="entry name" value="ABC_ATPase"/>
    <property type="match status" value="1"/>
</dbReference>
<feature type="domain" description="AAA+ ATPase" evidence="1">
    <location>
        <begin position="16"/>
        <end position="314"/>
    </location>
</feature>
<comment type="caution">
    <text evidence="2">The sequence shown here is derived from an EMBL/GenBank/DDBJ whole genome shotgun (WGS) entry which is preliminary data.</text>
</comment>
<sequence>MRYSQAITTSGDAIELDGLTVLVGPNNCGKSTTLRDIRHIITGKLENIFHAVQELSTEFSPGSSLYDSIQNDKARFSGNGLNYVGLGVDLNSRAEFTVDDGSAHIWAANSILGKSSASREQTTYSQNFGQLHVAHLTAGSRLDLANSCPSVDIQDDAASPAKLLQWLLPRREVRAELAAAFKETFGLDLEFDPYGLAKVRLRVSESFHAAPIQVDEAAQYYRMFPELEEQGDGMRSFVGIVLGLLLAGDRLILIDEPEAFLHPEQARRLGLWIARNSGKRPGQQIMLATHNAHFLQGLISENAAVKIIRLRRDGVGPIRFSPISGKTVSQLARDPLLSSQRVIEAIFHNHTVICEADSDRIIYQAVAAKIFNVTDTLFVNAQNKQTCGRIASVLIEAGVVPRTVVDIDILRDAVDLKKLMEAYGVDDPAQAEILELRSRIAAEIEDSISEGEIFQSRTEAFRKLAEESATLSKGQLRSKVDEILGLSKWSALKKCGIATLSGPAKEEFQELLNKLTKRGIDIVPVGELESWIELGRSKGRWVEPALEIIYAKQAGKPLEDFVERILQPVTADPGAATI</sequence>
<reference evidence="2 3" key="1">
    <citation type="submission" date="2021-03" db="EMBL/GenBank/DDBJ databases">
        <title>Sequencing the genomes of 1000 actinobacteria strains.</title>
        <authorList>
            <person name="Klenk H.-P."/>
        </authorList>
    </citation>
    <scope>NUCLEOTIDE SEQUENCE [LARGE SCALE GENOMIC DNA]</scope>
    <source>
        <strain evidence="2 3">DSM 45516</strain>
    </source>
</reference>
<evidence type="ECO:0000259" key="1">
    <source>
        <dbReference type="SMART" id="SM00382"/>
    </source>
</evidence>
<dbReference type="PANTHER" id="PTHR43581">
    <property type="entry name" value="ATP/GTP PHOSPHATASE"/>
    <property type="match status" value="1"/>
</dbReference>
<dbReference type="Gene3D" id="3.40.50.300">
    <property type="entry name" value="P-loop containing nucleotide triphosphate hydrolases"/>
    <property type="match status" value="1"/>
</dbReference>
<dbReference type="GO" id="GO:0005524">
    <property type="term" value="F:ATP binding"/>
    <property type="evidence" value="ECO:0007669"/>
    <property type="project" value="UniProtKB-KW"/>
</dbReference>
<name>A0ABS4QFK3_9NOCA</name>
<proteinExistence type="predicted"/>
<accession>A0ABS4QFK3</accession>
<protein>
    <submittedName>
        <fullName evidence="2">Energy-coupling factor transporter ATP-binding protein EcfA2</fullName>
    </submittedName>
</protein>
<dbReference type="PANTHER" id="PTHR43581:SF2">
    <property type="entry name" value="EXCINUCLEASE ATPASE SUBUNIT"/>
    <property type="match status" value="1"/>
</dbReference>
<dbReference type="InterPro" id="IPR003959">
    <property type="entry name" value="ATPase_AAA_core"/>
</dbReference>
<evidence type="ECO:0000313" key="2">
    <source>
        <dbReference type="EMBL" id="MBP2190484.1"/>
    </source>
</evidence>
<keyword evidence="3" id="KW-1185">Reference proteome</keyword>
<dbReference type="EMBL" id="JAGGMR010000001">
    <property type="protein sequence ID" value="MBP2190484.1"/>
    <property type="molecule type" value="Genomic_DNA"/>
</dbReference>
<dbReference type="InterPro" id="IPR051396">
    <property type="entry name" value="Bact_Antivir_Def_Nuclease"/>
</dbReference>